<dbReference type="Gene3D" id="3.40.960.10">
    <property type="entry name" value="VSR Endonuclease"/>
    <property type="match status" value="1"/>
</dbReference>
<dbReference type="AlphaFoldDB" id="A0A2P2BW01"/>
<sequence>MSSFVRAFLDASDPVPVDRPFSFAETRRWGLDRRVLSRWVSQGLLMHPIEGVYYAAQLTDSLGLRLECLKLVVPADAVVTDRTAGWLHGAPMVLAPGDHQVVPRASVFRPPGYRLRNPLAASGERTLAPDDVMELAGVKVTVPLRTACDLGRLLRRDQAFAALDALTRLGAFDRDELLERTRRYRGYRGIRQLRELAPLADGRSQSPGESILRLRWLDCGELPSPTLQFEVAGPTGPFFLDLSVPELRYAAEYDGEQWHGPEQRKHDAARREWVRTRLGYEVDVFTAANIHGPCQDADLRLRRGISRSRRRYGLRP</sequence>
<organism evidence="1">
    <name type="scientific">metagenome</name>
    <dbReference type="NCBI Taxonomy" id="256318"/>
    <lineage>
        <taxon>unclassified sequences</taxon>
        <taxon>metagenomes</taxon>
    </lineage>
</organism>
<evidence type="ECO:0008006" key="2">
    <source>
        <dbReference type="Google" id="ProtNLM"/>
    </source>
</evidence>
<name>A0A2P2BW01_9ZZZZ</name>
<proteinExistence type="predicted"/>
<accession>A0A2P2BW01</accession>
<reference evidence="1" key="1">
    <citation type="submission" date="2015-08" db="EMBL/GenBank/DDBJ databases">
        <authorList>
            <person name="Babu N.S."/>
            <person name="Beckwith C.J."/>
            <person name="Beseler K.G."/>
            <person name="Brison A."/>
            <person name="Carone J.V."/>
            <person name="Caskin T.P."/>
            <person name="Diamond M."/>
            <person name="Durham M.E."/>
            <person name="Foxe J.M."/>
            <person name="Go M."/>
            <person name="Henderson B.A."/>
            <person name="Jones I.B."/>
            <person name="McGettigan J.A."/>
            <person name="Micheletti S.J."/>
            <person name="Nasrallah M.E."/>
            <person name="Ortiz D."/>
            <person name="Piller C.R."/>
            <person name="Privatt S.R."/>
            <person name="Schneider S.L."/>
            <person name="Sharp S."/>
            <person name="Smith T.C."/>
            <person name="Stanton J.D."/>
            <person name="Ullery H.E."/>
            <person name="Wilson R.J."/>
            <person name="Serrano M.G."/>
            <person name="Buck G."/>
            <person name="Lee V."/>
            <person name="Wang Y."/>
            <person name="Carvalho R."/>
            <person name="Voegtly L."/>
            <person name="Shi R."/>
            <person name="Duckworth R."/>
            <person name="Johnson A."/>
            <person name="Loviza R."/>
            <person name="Walstead R."/>
            <person name="Shah Z."/>
            <person name="Kiflezghi M."/>
            <person name="Wade K."/>
            <person name="Ball S.L."/>
            <person name="Bradley K.W."/>
            <person name="Asai D.J."/>
            <person name="Bowman C.A."/>
            <person name="Russell D.A."/>
            <person name="Pope W.H."/>
            <person name="Jacobs-Sera D."/>
            <person name="Hendrix R.W."/>
            <person name="Hatfull G.F."/>
        </authorList>
    </citation>
    <scope>NUCLEOTIDE SEQUENCE</scope>
</reference>
<gene>
    <name evidence="1" type="ORF">NOCA2100059</name>
</gene>
<protein>
    <recommendedName>
        <fullName evidence="2">Transcriptional regulator, AbiEi antitoxin, Type IV TA system</fullName>
    </recommendedName>
</protein>
<dbReference type="EMBL" id="CZKA01000002">
    <property type="protein sequence ID" value="CUR53926.1"/>
    <property type="molecule type" value="Genomic_DNA"/>
</dbReference>
<evidence type="ECO:0000313" key="1">
    <source>
        <dbReference type="EMBL" id="CUR53926.1"/>
    </source>
</evidence>